<evidence type="ECO:0000313" key="13">
    <source>
        <dbReference type="Proteomes" id="UP000320841"/>
    </source>
</evidence>
<dbReference type="Gene3D" id="3.30.420.10">
    <property type="entry name" value="Ribonuclease H-like superfamily/Ribonuclease H"/>
    <property type="match status" value="1"/>
</dbReference>
<dbReference type="GO" id="GO:0004520">
    <property type="term" value="F:DNA endonuclease activity"/>
    <property type="evidence" value="ECO:0007669"/>
    <property type="project" value="InterPro"/>
</dbReference>
<evidence type="ECO:0000313" key="12">
    <source>
        <dbReference type="EMBL" id="QDM56076.1"/>
    </source>
</evidence>
<keyword evidence="7" id="KW-0378">Hydrolase</keyword>
<evidence type="ECO:0000256" key="11">
    <source>
        <dbReference type="ARBA" id="ARBA00023204"/>
    </source>
</evidence>
<evidence type="ECO:0000256" key="4">
    <source>
        <dbReference type="ARBA" id="ARBA00022723"/>
    </source>
</evidence>
<protein>
    <submittedName>
        <fullName evidence="12">RuvC-like resolvase</fullName>
    </submittedName>
</protein>
<proteinExistence type="inferred from homology"/>
<keyword evidence="4" id="KW-0479">Metal-binding</keyword>
<reference evidence="12 13" key="1">
    <citation type="submission" date="2019-05" db="EMBL/GenBank/DDBJ databases">
        <authorList>
            <person name="Andrick R."/>
            <person name="Dugal D."/>
            <person name="Kinney M."/>
            <person name="Taplin D."/>
            <person name="Molloy S.D."/>
            <person name="Garlena R.A."/>
            <person name="Russell D.A."/>
            <person name="Pope W.H."/>
            <person name="Jacobs-Sera D."/>
            <person name="Hatfull G.F."/>
        </authorList>
    </citation>
    <scope>NUCLEOTIDE SEQUENCE [LARGE SCALE GENOMIC DNA]</scope>
</reference>
<dbReference type="SUPFAM" id="SSF53098">
    <property type="entry name" value="Ribonuclease H-like"/>
    <property type="match status" value="1"/>
</dbReference>
<keyword evidence="11" id="KW-0234">DNA repair</keyword>
<keyword evidence="13" id="KW-1185">Reference proteome</keyword>
<evidence type="ECO:0000256" key="7">
    <source>
        <dbReference type="ARBA" id="ARBA00022801"/>
    </source>
</evidence>
<keyword evidence="6" id="KW-0227">DNA damage</keyword>
<dbReference type="KEGG" id="vg:55618693"/>
<keyword evidence="2" id="KW-0963">Cytoplasm</keyword>
<dbReference type="InterPro" id="IPR002176">
    <property type="entry name" value="X-over_junc_endoDNase_RuvC"/>
</dbReference>
<dbReference type="Pfam" id="PF02075">
    <property type="entry name" value="RuvC"/>
    <property type="match status" value="1"/>
</dbReference>
<evidence type="ECO:0000256" key="2">
    <source>
        <dbReference type="ARBA" id="ARBA00022490"/>
    </source>
</evidence>
<evidence type="ECO:0000256" key="9">
    <source>
        <dbReference type="ARBA" id="ARBA00023125"/>
    </source>
</evidence>
<sequence length="187" mass="20482">MTTVVGIDPSLTDAGIAIIRDPASAETPNVPELKNVGEPGFDGADLIDRSMRVDRQFARILRAMPQGVRLVVIEEVPRNNPNPRFASLYQERSALVTQLVVFLHKRKIPVVDVNVKTLKKFATGNGNAEKSEVIAAMKSLWPHAAINSNDNRSDALALASAGAMHLGWYRPEAVHHHHQGSINWGRA</sequence>
<comment type="similarity">
    <text evidence="1">Belongs to the RuvC family.</text>
</comment>
<keyword evidence="10" id="KW-0233">DNA recombination</keyword>
<keyword evidence="5" id="KW-0255">Endonuclease</keyword>
<name>A0A515MHC7_9CAUD</name>
<organism evidence="12 13">
    <name type="scientific">Rhodococcus phage Sleepyhead</name>
    <dbReference type="NCBI Taxonomy" id="2591131"/>
    <lineage>
        <taxon>Viruses</taxon>
        <taxon>Duplodnaviria</taxon>
        <taxon>Heunggongvirae</taxon>
        <taxon>Uroviricota</taxon>
        <taxon>Caudoviricetes</taxon>
        <taxon>Sleepyheadvirus</taxon>
        <taxon>Sleepyheadvirus sleepyhead</taxon>
    </lineage>
</organism>
<gene>
    <name evidence="12" type="primary">61</name>
    <name evidence="12" type="ORF">SEA_SLEEPYHEAD_61</name>
</gene>
<keyword evidence="8" id="KW-0460">Magnesium</keyword>
<dbReference type="InterPro" id="IPR012337">
    <property type="entry name" value="RNaseH-like_sf"/>
</dbReference>
<dbReference type="GeneID" id="55618693"/>
<dbReference type="RefSeq" id="YP_009848275.1">
    <property type="nucleotide sequence ID" value="NC_048782.1"/>
</dbReference>
<dbReference type="GO" id="GO:0046872">
    <property type="term" value="F:metal ion binding"/>
    <property type="evidence" value="ECO:0007669"/>
    <property type="project" value="UniProtKB-KW"/>
</dbReference>
<dbReference type="GO" id="GO:0006310">
    <property type="term" value="P:DNA recombination"/>
    <property type="evidence" value="ECO:0007669"/>
    <property type="project" value="UniProtKB-KW"/>
</dbReference>
<evidence type="ECO:0000256" key="3">
    <source>
        <dbReference type="ARBA" id="ARBA00022722"/>
    </source>
</evidence>
<dbReference type="PANTHER" id="PTHR30194">
    <property type="entry name" value="CROSSOVER JUNCTION ENDODEOXYRIBONUCLEASE RUVC"/>
    <property type="match status" value="1"/>
</dbReference>
<evidence type="ECO:0000256" key="8">
    <source>
        <dbReference type="ARBA" id="ARBA00022842"/>
    </source>
</evidence>
<dbReference type="EMBL" id="MK967380">
    <property type="protein sequence ID" value="QDM56076.1"/>
    <property type="molecule type" value="Genomic_DNA"/>
</dbReference>
<dbReference type="GO" id="GO:0006281">
    <property type="term" value="P:DNA repair"/>
    <property type="evidence" value="ECO:0007669"/>
    <property type="project" value="UniProtKB-KW"/>
</dbReference>
<evidence type="ECO:0000256" key="10">
    <source>
        <dbReference type="ARBA" id="ARBA00023172"/>
    </source>
</evidence>
<evidence type="ECO:0000256" key="6">
    <source>
        <dbReference type="ARBA" id="ARBA00022763"/>
    </source>
</evidence>
<keyword evidence="9" id="KW-0238">DNA-binding</keyword>
<dbReference type="Proteomes" id="UP000320841">
    <property type="component" value="Segment"/>
</dbReference>
<keyword evidence="3" id="KW-0540">Nuclease</keyword>
<dbReference type="InterPro" id="IPR036397">
    <property type="entry name" value="RNaseH_sf"/>
</dbReference>
<dbReference type="GO" id="GO:0003677">
    <property type="term" value="F:DNA binding"/>
    <property type="evidence" value="ECO:0007669"/>
    <property type="project" value="UniProtKB-KW"/>
</dbReference>
<dbReference type="PRINTS" id="PR00696">
    <property type="entry name" value="RSOLVASERUVC"/>
</dbReference>
<evidence type="ECO:0000256" key="1">
    <source>
        <dbReference type="ARBA" id="ARBA00009518"/>
    </source>
</evidence>
<dbReference type="PANTHER" id="PTHR30194:SF3">
    <property type="entry name" value="CROSSOVER JUNCTION ENDODEOXYRIBONUCLEASE RUVC"/>
    <property type="match status" value="1"/>
</dbReference>
<evidence type="ECO:0000256" key="5">
    <source>
        <dbReference type="ARBA" id="ARBA00022759"/>
    </source>
</evidence>
<dbReference type="GO" id="GO:0016787">
    <property type="term" value="F:hydrolase activity"/>
    <property type="evidence" value="ECO:0007669"/>
    <property type="project" value="UniProtKB-KW"/>
</dbReference>
<accession>A0A515MHC7</accession>